<protein>
    <submittedName>
        <fullName evidence="2">Uncharacterized protein</fullName>
    </submittedName>
</protein>
<gene>
    <name evidence="2" type="ORF">AVEN_138883_1</name>
</gene>
<proteinExistence type="predicted"/>
<comment type="caution">
    <text evidence="2">The sequence shown here is derived from an EMBL/GenBank/DDBJ whole genome shotgun (WGS) entry which is preliminary data.</text>
</comment>
<dbReference type="AlphaFoldDB" id="A0A4Y2X380"/>
<name>A0A4Y2X380_ARAVE</name>
<evidence type="ECO:0000313" key="2">
    <source>
        <dbReference type="EMBL" id="GBO44021.1"/>
    </source>
</evidence>
<organism evidence="2 3">
    <name type="scientific">Araneus ventricosus</name>
    <name type="common">Orbweaver spider</name>
    <name type="synonym">Epeira ventricosa</name>
    <dbReference type="NCBI Taxonomy" id="182803"/>
    <lineage>
        <taxon>Eukaryota</taxon>
        <taxon>Metazoa</taxon>
        <taxon>Ecdysozoa</taxon>
        <taxon>Arthropoda</taxon>
        <taxon>Chelicerata</taxon>
        <taxon>Arachnida</taxon>
        <taxon>Araneae</taxon>
        <taxon>Araneomorphae</taxon>
        <taxon>Entelegynae</taxon>
        <taxon>Araneoidea</taxon>
        <taxon>Araneidae</taxon>
        <taxon>Araneus</taxon>
    </lineage>
</organism>
<dbReference type="EMBL" id="BGPR01070614">
    <property type="protein sequence ID" value="GBO44021.1"/>
    <property type="molecule type" value="Genomic_DNA"/>
</dbReference>
<dbReference type="Proteomes" id="UP000499080">
    <property type="component" value="Unassembled WGS sequence"/>
</dbReference>
<sequence>MALKSAISRSSFVISAKNDLSAVKGLVGLSWVKAHLKVDLRLWLHVSSEKQPCRDRYSAQSLHSDIVTAVKVIGSAYKPSPPACYPSSRNTSKKFSAPRLLSKAPQKNRSWLADTYVIFLTDSRTFGDASPRRR</sequence>
<evidence type="ECO:0000256" key="1">
    <source>
        <dbReference type="SAM" id="MobiDB-lite"/>
    </source>
</evidence>
<dbReference type="OrthoDB" id="6761728at2759"/>
<accession>A0A4Y2X380</accession>
<evidence type="ECO:0000313" key="3">
    <source>
        <dbReference type="Proteomes" id="UP000499080"/>
    </source>
</evidence>
<feature type="region of interest" description="Disordered" evidence="1">
    <location>
        <begin position="80"/>
        <end position="101"/>
    </location>
</feature>
<reference evidence="2 3" key="1">
    <citation type="journal article" date="2019" name="Sci. Rep.">
        <title>Orb-weaving spider Araneus ventricosus genome elucidates the spidroin gene catalogue.</title>
        <authorList>
            <person name="Kono N."/>
            <person name="Nakamura H."/>
            <person name="Ohtoshi R."/>
            <person name="Moran D.A.P."/>
            <person name="Shinohara A."/>
            <person name="Yoshida Y."/>
            <person name="Fujiwara M."/>
            <person name="Mori M."/>
            <person name="Tomita M."/>
            <person name="Arakawa K."/>
        </authorList>
    </citation>
    <scope>NUCLEOTIDE SEQUENCE [LARGE SCALE GENOMIC DNA]</scope>
</reference>
<keyword evidence="3" id="KW-1185">Reference proteome</keyword>